<accession>A0A6J4TZT9</accession>
<dbReference type="EMBL" id="CADCWE010000089">
    <property type="protein sequence ID" value="CAA9536912.1"/>
    <property type="molecule type" value="Genomic_DNA"/>
</dbReference>
<sequence>MRRNGARMSDDLDPDDLEIDINLRAPAEVAARALIVGAVCRRGFLEQPDGGIETDDPEADRFDLGAWLRDEGVDPLATPAERRLIETRLGRLPDGDAEAATWQVEGLVALCWALNLLTNAPPYDSPAIPGAVFALVPSPWDKTGAFRGQAVLRTEAEIAVERERAELWHWRAGIADLLLGATGRGAAGLRRVIRDVAEDAARGGVFAEPAGHDFPVNGRPYHHLDDAGHAVLAGLAAERLRALNWLCGFGADWDHVPIDA</sequence>
<gene>
    <name evidence="1" type="ORF">AVDCRST_MAG73-1417</name>
</gene>
<dbReference type="AlphaFoldDB" id="A0A6J4TZT9"/>
<proteinExistence type="predicted"/>
<evidence type="ECO:0008006" key="2">
    <source>
        <dbReference type="Google" id="ProtNLM"/>
    </source>
</evidence>
<evidence type="ECO:0000313" key="1">
    <source>
        <dbReference type="EMBL" id="CAA9536912.1"/>
    </source>
</evidence>
<dbReference type="Pfam" id="PF14094">
    <property type="entry name" value="DUF4272"/>
    <property type="match status" value="1"/>
</dbReference>
<organism evidence="1">
    <name type="scientific">uncultured Thermomicrobiales bacterium</name>
    <dbReference type="NCBI Taxonomy" id="1645740"/>
    <lineage>
        <taxon>Bacteria</taxon>
        <taxon>Pseudomonadati</taxon>
        <taxon>Thermomicrobiota</taxon>
        <taxon>Thermomicrobia</taxon>
        <taxon>Thermomicrobiales</taxon>
        <taxon>environmental samples</taxon>
    </lineage>
</organism>
<name>A0A6J4TZT9_9BACT</name>
<protein>
    <recommendedName>
        <fullName evidence="2">DUF4272 domain-containing protein</fullName>
    </recommendedName>
</protein>
<reference evidence="1" key="1">
    <citation type="submission" date="2020-02" db="EMBL/GenBank/DDBJ databases">
        <authorList>
            <person name="Meier V. D."/>
        </authorList>
    </citation>
    <scope>NUCLEOTIDE SEQUENCE</scope>
    <source>
        <strain evidence="1">AVDCRST_MAG73</strain>
    </source>
</reference>
<dbReference type="InterPro" id="IPR025368">
    <property type="entry name" value="DUF4272"/>
</dbReference>